<dbReference type="PROSITE" id="PS50846">
    <property type="entry name" value="HMA_2"/>
    <property type="match status" value="1"/>
</dbReference>
<dbReference type="CDD" id="cd00371">
    <property type="entry name" value="HMA"/>
    <property type="match status" value="1"/>
</dbReference>
<dbReference type="GO" id="GO:0005507">
    <property type="term" value="F:copper ion binding"/>
    <property type="evidence" value="ECO:0007669"/>
    <property type="project" value="TreeGrafter"/>
</dbReference>
<evidence type="ECO:0000313" key="4">
    <source>
        <dbReference type="EMBL" id="KAG8073679.1"/>
    </source>
</evidence>
<keyword evidence="5" id="KW-1185">Reference proteome</keyword>
<evidence type="ECO:0000256" key="1">
    <source>
        <dbReference type="ARBA" id="ARBA00022723"/>
    </source>
</evidence>
<dbReference type="InterPro" id="IPR006121">
    <property type="entry name" value="HMA_dom"/>
</dbReference>
<comment type="caution">
    <text evidence="4">The sequence shown here is derived from an EMBL/GenBank/DDBJ whole genome shotgun (WGS) entry which is preliminary data.</text>
</comment>
<reference evidence="4" key="1">
    <citation type="journal article" date="2021" name="bioRxiv">
        <title>Whole Genome Assembly and Annotation of Northern Wild Rice, Zizania palustris L., Supports a Whole Genome Duplication in the Zizania Genus.</title>
        <authorList>
            <person name="Haas M."/>
            <person name="Kono T."/>
            <person name="Macchietto M."/>
            <person name="Millas R."/>
            <person name="McGilp L."/>
            <person name="Shao M."/>
            <person name="Duquette J."/>
            <person name="Hirsch C.N."/>
            <person name="Kimball J."/>
        </authorList>
    </citation>
    <scope>NUCLEOTIDE SEQUENCE</scope>
    <source>
        <tissue evidence="4">Fresh leaf tissue</tissue>
    </source>
</reference>
<organism evidence="4 5">
    <name type="scientific">Zizania palustris</name>
    <name type="common">Northern wild rice</name>
    <dbReference type="NCBI Taxonomy" id="103762"/>
    <lineage>
        <taxon>Eukaryota</taxon>
        <taxon>Viridiplantae</taxon>
        <taxon>Streptophyta</taxon>
        <taxon>Embryophyta</taxon>
        <taxon>Tracheophyta</taxon>
        <taxon>Spermatophyta</taxon>
        <taxon>Magnoliopsida</taxon>
        <taxon>Liliopsida</taxon>
        <taxon>Poales</taxon>
        <taxon>Poaceae</taxon>
        <taxon>BOP clade</taxon>
        <taxon>Oryzoideae</taxon>
        <taxon>Oryzeae</taxon>
        <taxon>Zizaniinae</taxon>
        <taxon>Zizania</taxon>
    </lineage>
</organism>
<dbReference type="Proteomes" id="UP000729402">
    <property type="component" value="Unassembled WGS sequence"/>
</dbReference>
<name>A0A8J5SW50_ZIZPA</name>
<dbReference type="PROSITE" id="PS01047">
    <property type="entry name" value="HMA_1"/>
    <property type="match status" value="1"/>
</dbReference>
<protein>
    <recommendedName>
        <fullName evidence="3">HMA domain-containing protein</fullName>
    </recommendedName>
</protein>
<dbReference type="OrthoDB" id="785521at2759"/>
<dbReference type="EMBL" id="JAAALK010000283">
    <property type="protein sequence ID" value="KAG8073679.1"/>
    <property type="molecule type" value="Genomic_DNA"/>
</dbReference>
<evidence type="ECO:0000259" key="3">
    <source>
        <dbReference type="PROSITE" id="PS50846"/>
    </source>
</evidence>
<dbReference type="GO" id="GO:0016020">
    <property type="term" value="C:membrane"/>
    <property type="evidence" value="ECO:0007669"/>
    <property type="project" value="TreeGrafter"/>
</dbReference>
<sequence length="353" mass="37327">MPALTSPPPQLLHLVVSSTRRVHGQLLPPRPWLSFSLSADRDARTAGCWIVSMAATASRSPLHVTSPFRGANPLLLRRLRLGRGGCNASTAQRLRLLLPRGLEVATPRATAEPSASSAVDAAAEVGEGTSATVLLDVSGMMCGGCAARVRTILAADSRVETVAVNLLAESAAVRLRSPAQDAEQELAARLTECGFPSVARRGGTASGASDSARKWREMAARKAELLTRSRGRVAFAWTLVALCCGSHATHFFHSLGIHVGHGTFLDLLHNSYVKCGIAITALFGPGRDILFDGLRAFKQGSPNMNSLVGFGSGAAFAISAVSLLNPELQWNSTFFDEPHAGHASRICSSWTIS</sequence>
<keyword evidence="1" id="KW-0479">Metal-binding</keyword>
<gene>
    <name evidence="4" type="ORF">GUJ93_ZPchr0006g46087</name>
</gene>
<evidence type="ECO:0000313" key="5">
    <source>
        <dbReference type="Proteomes" id="UP000729402"/>
    </source>
</evidence>
<accession>A0A8J5SW50</accession>
<proteinExistence type="predicted"/>
<reference evidence="4" key="2">
    <citation type="submission" date="2021-02" db="EMBL/GenBank/DDBJ databases">
        <authorList>
            <person name="Kimball J.A."/>
            <person name="Haas M.W."/>
            <person name="Macchietto M."/>
            <person name="Kono T."/>
            <person name="Duquette J."/>
            <person name="Shao M."/>
        </authorList>
    </citation>
    <scope>NUCLEOTIDE SEQUENCE</scope>
    <source>
        <tissue evidence="4">Fresh leaf tissue</tissue>
    </source>
</reference>
<dbReference type="PANTHER" id="PTHR43520">
    <property type="entry name" value="ATP7, ISOFORM B"/>
    <property type="match status" value="1"/>
</dbReference>
<dbReference type="GO" id="GO:0055070">
    <property type="term" value="P:copper ion homeostasis"/>
    <property type="evidence" value="ECO:0007669"/>
    <property type="project" value="TreeGrafter"/>
</dbReference>
<keyword evidence="2" id="KW-1278">Translocase</keyword>
<dbReference type="PANTHER" id="PTHR43520:SF19">
    <property type="entry name" value="COPPER-TRANSPORTING ATPASE PAA2, CHLOROPLASTIC"/>
    <property type="match status" value="1"/>
</dbReference>
<dbReference type="AlphaFoldDB" id="A0A8J5SW50"/>
<dbReference type="InterPro" id="IPR017969">
    <property type="entry name" value="Heavy-metal-associated_CS"/>
</dbReference>
<feature type="domain" description="HMA" evidence="3">
    <location>
        <begin position="131"/>
        <end position="198"/>
    </location>
</feature>
<dbReference type="GO" id="GO:0043682">
    <property type="term" value="F:P-type divalent copper transporter activity"/>
    <property type="evidence" value="ECO:0007669"/>
    <property type="project" value="TreeGrafter"/>
</dbReference>
<evidence type="ECO:0000256" key="2">
    <source>
        <dbReference type="ARBA" id="ARBA00022967"/>
    </source>
</evidence>
<dbReference type="Pfam" id="PF00403">
    <property type="entry name" value="HMA"/>
    <property type="match status" value="1"/>
</dbReference>